<geneLocation type="plasmid" evidence="1 2">
    <name>pSRL2</name>
</geneLocation>
<reference evidence="1 2" key="1">
    <citation type="journal article" date="2012" name="J. Bacteriol.">
        <title>Genome sequence of Sphingobium indicum B90A, a hexachlorocyclohexane-degrading bacterium.</title>
        <authorList>
            <person name="Anand S."/>
            <person name="Sangwan N."/>
            <person name="Lata P."/>
            <person name="Kaur J."/>
            <person name="Dua A."/>
            <person name="Singh A.K."/>
            <person name="Verma M."/>
            <person name="Kaur J."/>
            <person name="Khurana J.P."/>
            <person name="Khurana P."/>
            <person name="Mathur S."/>
            <person name="Lal R."/>
        </authorList>
    </citation>
    <scope>NUCLEOTIDE SEQUENCE [LARGE SCALE GENOMIC DNA]</scope>
    <source>
        <strain evidence="2">DSM 16412 / CCM 7286 / MTCC 6364 / B90A</strain>
        <plasmid evidence="1">pSRL2</plasmid>
    </source>
</reference>
<dbReference type="AlphaFoldDB" id="A0A1L5BUT6"/>
<proteinExistence type="predicted"/>
<keyword evidence="1" id="KW-0614">Plasmid</keyword>
<evidence type="ECO:0000313" key="1">
    <source>
        <dbReference type="EMBL" id="APL96626.1"/>
    </source>
</evidence>
<dbReference type="KEGG" id="sinb:SIDU_17995"/>
<evidence type="ECO:0008006" key="3">
    <source>
        <dbReference type="Google" id="ProtNLM"/>
    </source>
</evidence>
<dbReference type="RefSeq" id="WP_025772815.1">
    <property type="nucleotide sequence ID" value="NZ_CP013072.1"/>
</dbReference>
<evidence type="ECO:0000313" key="2">
    <source>
        <dbReference type="Proteomes" id="UP000004550"/>
    </source>
</evidence>
<dbReference type="EMBL" id="CP013072">
    <property type="protein sequence ID" value="APL96626.1"/>
    <property type="molecule type" value="Genomic_DNA"/>
</dbReference>
<gene>
    <name evidence="1" type="ORF">SIDU_17995</name>
</gene>
<name>A0A1L5BUT6_SPHIB</name>
<accession>A0A1L5BUT6</accession>
<dbReference type="Proteomes" id="UP000004550">
    <property type="component" value="Plasmid pSRL2"/>
</dbReference>
<organism evidence="1 2">
    <name type="scientific">Sphingobium indicum (strain DSM 16412 / CCM 7286 / MTCC 6364 / B90A)</name>
    <dbReference type="NCBI Taxonomy" id="861109"/>
    <lineage>
        <taxon>Bacteria</taxon>
        <taxon>Pseudomonadati</taxon>
        <taxon>Pseudomonadota</taxon>
        <taxon>Alphaproteobacteria</taxon>
        <taxon>Sphingomonadales</taxon>
        <taxon>Sphingomonadaceae</taxon>
        <taxon>Sphingobium</taxon>
    </lineage>
</organism>
<sequence>MHDFSASPDHALLVLGRLDGRLCNSPAADIWLARARLKGASMLSGFAGVPVSVAELQNWICGRTPPPRHSEGLNDPLSVAALFHFALSASDDRDPIARATLNISRTLLDDRKEAGLWAPEDLVRFGPSWRMAQMLLEAPYPAGTLLGIAQRLIDARGSLDAPVTEGHLVTTADGRQWRIDPRRFDMGWVLACHLPGALLAAGLSLRRLPSLVGLPRFMPDDAGSLAKAIAAMIARQAGQGLIELDRLEAKLARLPKELRVTRRSKAPLLMRLELAYPGLGKMAVARLLGISHQGATKLVAQVERLTGGH</sequence>
<protein>
    <recommendedName>
        <fullName evidence="3">HTH DNA binding domain-containing protein</fullName>
    </recommendedName>
</protein>